<dbReference type="InterPro" id="IPR002347">
    <property type="entry name" value="SDR_fam"/>
</dbReference>
<dbReference type="PRINTS" id="PR00081">
    <property type="entry name" value="GDHRDH"/>
</dbReference>
<feature type="region of interest" description="Disordered" evidence="3">
    <location>
        <begin position="1"/>
        <end position="38"/>
    </location>
</feature>
<evidence type="ECO:0000256" key="2">
    <source>
        <dbReference type="RuleBase" id="RU000363"/>
    </source>
</evidence>
<dbReference type="EMBL" id="CP021109">
    <property type="protein sequence ID" value="ARP87980.1"/>
    <property type="molecule type" value="Genomic_DNA"/>
</dbReference>
<evidence type="ECO:0000256" key="1">
    <source>
        <dbReference type="ARBA" id="ARBA00006484"/>
    </source>
</evidence>
<name>A0A1W6Z3P0_9BORD</name>
<reference evidence="4 5" key="1">
    <citation type="submission" date="2017-05" db="EMBL/GenBank/DDBJ databases">
        <title>Complete and WGS of Bordetella genogroups.</title>
        <authorList>
            <person name="Spilker T."/>
            <person name="LiPuma J."/>
        </authorList>
    </citation>
    <scope>NUCLEOTIDE SEQUENCE [LARGE SCALE GENOMIC DNA]</scope>
    <source>
        <strain evidence="4 5">AU17164</strain>
    </source>
</reference>
<dbReference type="Gene3D" id="3.40.50.720">
    <property type="entry name" value="NAD(P)-binding Rossmann-like Domain"/>
    <property type="match status" value="1"/>
</dbReference>
<dbReference type="AlphaFoldDB" id="A0A1W6Z3P0"/>
<dbReference type="NCBIfam" id="NF009466">
    <property type="entry name" value="PRK12826.1-2"/>
    <property type="match status" value="1"/>
</dbReference>
<dbReference type="InterPro" id="IPR036291">
    <property type="entry name" value="NAD(P)-bd_dom_sf"/>
</dbReference>
<dbReference type="Proteomes" id="UP000194139">
    <property type="component" value="Chromosome"/>
</dbReference>
<protein>
    <submittedName>
        <fullName evidence="4">3-hydroxyacyl-CoA dehydrogenase</fullName>
    </submittedName>
</protein>
<dbReference type="PANTHER" id="PTHR42879">
    <property type="entry name" value="3-OXOACYL-(ACYL-CARRIER-PROTEIN) REDUCTASE"/>
    <property type="match status" value="1"/>
</dbReference>
<dbReference type="InterPro" id="IPR020904">
    <property type="entry name" value="Sc_DH/Rdtase_CS"/>
</dbReference>
<accession>A0A1W6Z3P0</accession>
<organism evidence="4 5">
    <name type="scientific">Bordetella genomosp. 9</name>
    <dbReference type="NCBI Taxonomy" id="1416803"/>
    <lineage>
        <taxon>Bacteria</taxon>
        <taxon>Pseudomonadati</taxon>
        <taxon>Pseudomonadota</taxon>
        <taxon>Betaproteobacteria</taxon>
        <taxon>Burkholderiales</taxon>
        <taxon>Alcaligenaceae</taxon>
        <taxon>Bordetella</taxon>
    </lineage>
</organism>
<dbReference type="InterPro" id="IPR050259">
    <property type="entry name" value="SDR"/>
</dbReference>
<dbReference type="PROSITE" id="PS00061">
    <property type="entry name" value="ADH_SHORT"/>
    <property type="match status" value="1"/>
</dbReference>
<comment type="similarity">
    <text evidence="1 2">Belongs to the short-chain dehydrogenases/reductases (SDR) family.</text>
</comment>
<dbReference type="RefSeq" id="WP_086073187.1">
    <property type="nucleotide sequence ID" value="NZ_CP021109.1"/>
</dbReference>
<evidence type="ECO:0000313" key="4">
    <source>
        <dbReference type="EMBL" id="ARP87980.1"/>
    </source>
</evidence>
<dbReference type="PANTHER" id="PTHR42879:SF2">
    <property type="entry name" value="3-OXOACYL-[ACYL-CARRIER-PROTEIN] REDUCTASE FABG"/>
    <property type="match status" value="1"/>
</dbReference>
<sequence>MNASVPAPEGRDSAGAPLGLSDPTDPRAAPAPSERPLAGRHALVTGGSRGIGLAIAERLLRDGACVTLLGRDEAALASAAARLAPLGTVAARAADVAQAGAVASVFDAAVRDLGPVAILVNNAGQARSERFDRTGAAMWDAMLAVNLSGPFHCTQAALPGMLRLGWGRIVNVASTAGLIGYPYVSAYCAAKHGVVGLTRALALEVAGKGVTVNAVCPGYTDTDIVRDATRNIAAKTGMDEGQARERLAQRNPQGRLVRPEEVAHAVAWLCQPGAAAINGQAIPVDGGEVMAG</sequence>
<evidence type="ECO:0000256" key="3">
    <source>
        <dbReference type="SAM" id="MobiDB-lite"/>
    </source>
</evidence>
<dbReference type="SUPFAM" id="SSF51735">
    <property type="entry name" value="NAD(P)-binding Rossmann-fold domains"/>
    <property type="match status" value="1"/>
</dbReference>
<dbReference type="CDD" id="cd05233">
    <property type="entry name" value="SDR_c"/>
    <property type="match status" value="1"/>
</dbReference>
<evidence type="ECO:0000313" key="5">
    <source>
        <dbReference type="Proteomes" id="UP000194139"/>
    </source>
</evidence>
<proteinExistence type="inferred from homology"/>
<dbReference type="PRINTS" id="PR00080">
    <property type="entry name" value="SDRFAMILY"/>
</dbReference>
<keyword evidence="5" id="KW-1185">Reference proteome</keyword>
<dbReference type="FunFam" id="3.40.50.720:FF:000084">
    <property type="entry name" value="Short-chain dehydrogenase reductase"/>
    <property type="match status" value="1"/>
</dbReference>
<gene>
    <name evidence="4" type="ORF">CAL13_18500</name>
</gene>
<dbReference type="Pfam" id="PF00106">
    <property type="entry name" value="adh_short"/>
    <property type="match status" value="1"/>
</dbReference>
<dbReference type="GO" id="GO:0032787">
    <property type="term" value="P:monocarboxylic acid metabolic process"/>
    <property type="evidence" value="ECO:0007669"/>
    <property type="project" value="UniProtKB-ARBA"/>
</dbReference>